<dbReference type="EMBL" id="BAVZ01000009">
    <property type="protein sequence ID" value="GAF09026.1"/>
    <property type="molecule type" value="Genomic_DNA"/>
</dbReference>
<gene>
    <name evidence="2" type="ORF">JCM16418_3143</name>
</gene>
<sequence length="113" mass="11576">MNTSSFLSGVLIGAAATTILAKKKGSLLSSVMGSNGNISSLGLNSGSGSHSSDSNYTGGSSSQNHSTATGHGGQAYSKETSLNQVKDFIRNNPEVKQEVDMILKETNTVIPGL</sequence>
<protein>
    <submittedName>
        <fullName evidence="2">Uncharacterized protein</fullName>
    </submittedName>
</protein>
<dbReference type="STRING" id="1236976.JCM16418_3143"/>
<dbReference type="RefSeq" id="WP_036650028.1">
    <property type="nucleotide sequence ID" value="NZ_BAVZ01000009.1"/>
</dbReference>
<evidence type="ECO:0000256" key="1">
    <source>
        <dbReference type="SAM" id="MobiDB-lite"/>
    </source>
</evidence>
<evidence type="ECO:0000313" key="2">
    <source>
        <dbReference type="EMBL" id="GAF09026.1"/>
    </source>
</evidence>
<evidence type="ECO:0000313" key="3">
    <source>
        <dbReference type="Proteomes" id="UP000019364"/>
    </source>
</evidence>
<feature type="compositionally biased region" description="Low complexity" evidence="1">
    <location>
        <begin position="39"/>
        <end position="62"/>
    </location>
</feature>
<feature type="region of interest" description="Disordered" evidence="1">
    <location>
        <begin position="39"/>
        <end position="85"/>
    </location>
</feature>
<reference evidence="2 3" key="1">
    <citation type="journal article" date="2014" name="Genome Announc.">
        <title>Draft Genome Sequence of Paenibacillus pini JCM 16418T, Isolated from the Rhizosphere of Pine Tree.</title>
        <authorList>
            <person name="Yuki M."/>
            <person name="Oshima K."/>
            <person name="Suda W."/>
            <person name="Oshida Y."/>
            <person name="Kitamura K."/>
            <person name="Iida Y."/>
            <person name="Hattori M."/>
            <person name="Ohkuma M."/>
        </authorList>
    </citation>
    <scope>NUCLEOTIDE SEQUENCE [LARGE SCALE GENOMIC DNA]</scope>
    <source>
        <strain evidence="2 3">JCM 16418</strain>
    </source>
</reference>
<name>W7YWJ0_9BACL</name>
<dbReference type="AlphaFoldDB" id="W7YWJ0"/>
<comment type="caution">
    <text evidence="2">The sequence shown here is derived from an EMBL/GenBank/DDBJ whole genome shotgun (WGS) entry which is preliminary data.</text>
</comment>
<proteinExistence type="predicted"/>
<keyword evidence="3" id="KW-1185">Reference proteome</keyword>
<dbReference type="Proteomes" id="UP000019364">
    <property type="component" value="Unassembled WGS sequence"/>
</dbReference>
<dbReference type="OrthoDB" id="2656835at2"/>
<accession>W7YWJ0</accession>
<dbReference type="eggNOG" id="ENOG50305ZG">
    <property type="taxonomic scope" value="Bacteria"/>
</dbReference>
<organism evidence="2 3">
    <name type="scientific">Paenibacillus pini JCM 16418</name>
    <dbReference type="NCBI Taxonomy" id="1236976"/>
    <lineage>
        <taxon>Bacteria</taxon>
        <taxon>Bacillati</taxon>
        <taxon>Bacillota</taxon>
        <taxon>Bacilli</taxon>
        <taxon>Bacillales</taxon>
        <taxon>Paenibacillaceae</taxon>
        <taxon>Paenibacillus</taxon>
    </lineage>
</organism>